<accession>A0A2W1LWI9</accession>
<dbReference type="Proteomes" id="UP000249522">
    <property type="component" value="Unassembled WGS sequence"/>
</dbReference>
<gene>
    <name evidence="1" type="ORF">DNH61_09590</name>
</gene>
<sequence length="61" mass="7145">MKSGFCIRLHIKTGYMYSRQGRSCRVNMSELSDTGRKNKSYQHNPLIITGRLPYGFKNYLK</sequence>
<reference evidence="1 2" key="1">
    <citation type="submission" date="2018-06" db="EMBL/GenBank/DDBJ databases">
        <title>Paenibacillus imtechensis sp. nov.</title>
        <authorList>
            <person name="Pinnaka A.K."/>
            <person name="Singh H."/>
            <person name="Kaur M."/>
        </authorList>
    </citation>
    <scope>NUCLEOTIDE SEQUENCE [LARGE SCALE GENOMIC DNA]</scope>
    <source>
        <strain evidence="1 2">SMB1</strain>
    </source>
</reference>
<comment type="caution">
    <text evidence="1">The sequence shown here is derived from an EMBL/GenBank/DDBJ whole genome shotgun (WGS) entry which is preliminary data.</text>
</comment>
<name>A0A2W1LWI9_9BACL</name>
<evidence type="ECO:0000313" key="2">
    <source>
        <dbReference type="Proteomes" id="UP000249522"/>
    </source>
</evidence>
<dbReference type="EMBL" id="QKRB01000042">
    <property type="protein sequence ID" value="PZD96151.1"/>
    <property type="molecule type" value="Genomic_DNA"/>
</dbReference>
<keyword evidence="2" id="KW-1185">Reference proteome</keyword>
<proteinExistence type="predicted"/>
<organism evidence="1 2">
    <name type="scientific">Paenibacillus sambharensis</name>
    <dbReference type="NCBI Taxonomy" id="1803190"/>
    <lineage>
        <taxon>Bacteria</taxon>
        <taxon>Bacillati</taxon>
        <taxon>Bacillota</taxon>
        <taxon>Bacilli</taxon>
        <taxon>Bacillales</taxon>
        <taxon>Paenibacillaceae</taxon>
        <taxon>Paenibacillus</taxon>
    </lineage>
</organism>
<evidence type="ECO:0000313" key="1">
    <source>
        <dbReference type="EMBL" id="PZD96151.1"/>
    </source>
</evidence>
<dbReference type="AlphaFoldDB" id="A0A2W1LWI9"/>
<protein>
    <submittedName>
        <fullName evidence="1">Uncharacterized protein</fullName>
    </submittedName>
</protein>